<protein>
    <recommendedName>
        <fullName evidence="3">Retropepsins domain-containing protein</fullName>
    </recommendedName>
</protein>
<dbReference type="InterPro" id="IPR021109">
    <property type="entry name" value="Peptidase_aspartic_dom_sf"/>
</dbReference>
<gene>
    <name evidence="1" type="ORF">MEUPH1_LOCUS17570</name>
</gene>
<dbReference type="Proteomes" id="UP001160148">
    <property type="component" value="Unassembled WGS sequence"/>
</dbReference>
<reference evidence="1 2" key="1">
    <citation type="submission" date="2023-01" db="EMBL/GenBank/DDBJ databases">
        <authorList>
            <person name="Whitehead M."/>
        </authorList>
    </citation>
    <scope>NUCLEOTIDE SEQUENCE [LARGE SCALE GENOMIC DNA]</scope>
</reference>
<dbReference type="SUPFAM" id="SSF50630">
    <property type="entry name" value="Acid proteases"/>
    <property type="match status" value="1"/>
</dbReference>
<name>A0AAV0X3Y5_9HEMI</name>
<dbReference type="Gene3D" id="2.40.70.10">
    <property type="entry name" value="Acid Proteases"/>
    <property type="match status" value="1"/>
</dbReference>
<comment type="caution">
    <text evidence="1">The sequence shown here is derived from an EMBL/GenBank/DDBJ whole genome shotgun (WGS) entry which is preliminary data.</text>
</comment>
<keyword evidence="2" id="KW-1185">Reference proteome</keyword>
<sequence>MATLTCVIATVPGILSKAIIIVKVNNVDENTLIDTGSSNSLINKEFVQIHKKISYPKMGSYFWQQIPSFIKIKRLCSC</sequence>
<evidence type="ECO:0000313" key="2">
    <source>
        <dbReference type="Proteomes" id="UP001160148"/>
    </source>
</evidence>
<accession>A0AAV0X3Y5</accession>
<evidence type="ECO:0000313" key="1">
    <source>
        <dbReference type="EMBL" id="CAI6362507.1"/>
    </source>
</evidence>
<evidence type="ECO:0008006" key="3">
    <source>
        <dbReference type="Google" id="ProtNLM"/>
    </source>
</evidence>
<organism evidence="1 2">
    <name type="scientific">Macrosiphum euphorbiae</name>
    <name type="common">potato aphid</name>
    <dbReference type="NCBI Taxonomy" id="13131"/>
    <lineage>
        <taxon>Eukaryota</taxon>
        <taxon>Metazoa</taxon>
        <taxon>Ecdysozoa</taxon>
        <taxon>Arthropoda</taxon>
        <taxon>Hexapoda</taxon>
        <taxon>Insecta</taxon>
        <taxon>Pterygota</taxon>
        <taxon>Neoptera</taxon>
        <taxon>Paraneoptera</taxon>
        <taxon>Hemiptera</taxon>
        <taxon>Sternorrhyncha</taxon>
        <taxon>Aphidomorpha</taxon>
        <taxon>Aphidoidea</taxon>
        <taxon>Aphididae</taxon>
        <taxon>Macrosiphini</taxon>
        <taxon>Macrosiphum</taxon>
    </lineage>
</organism>
<dbReference type="EMBL" id="CARXXK010000003">
    <property type="protein sequence ID" value="CAI6362507.1"/>
    <property type="molecule type" value="Genomic_DNA"/>
</dbReference>
<proteinExistence type="predicted"/>
<dbReference type="AlphaFoldDB" id="A0AAV0X3Y5"/>